<keyword evidence="1" id="KW-0472">Membrane</keyword>
<evidence type="ECO:0000256" key="1">
    <source>
        <dbReference type="SAM" id="Phobius"/>
    </source>
</evidence>
<dbReference type="Proteomes" id="UP000758611">
    <property type="component" value="Unassembled WGS sequence"/>
</dbReference>
<protein>
    <submittedName>
        <fullName evidence="2">Uncharacterized protein</fullName>
    </submittedName>
</protein>
<comment type="caution">
    <text evidence="2">The sequence shown here is derived from an EMBL/GenBank/DDBJ whole genome shotgun (WGS) entry which is preliminary data.</text>
</comment>
<keyword evidence="1" id="KW-0812">Transmembrane</keyword>
<evidence type="ECO:0000313" key="2">
    <source>
        <dbReference type="EMBL" id="MBF1306831.1"/>
    </source>
</evidence>
<sequence>MDLKYKVKVIFLIINVVILISSIFLKDVKVKNTVRTGISIALIVFSIFSLLKLI</sequence>
<dbReference type="RefSeq" id="WP_269754080.1">
    <property type="nucleotide sequence ID" value="NZ_CP101409.1"/>
</dbReference>
<gene>
    <name evidence="2" type="ORF">HXM94_03435</name>
</gene>
<organism evidence="2 3">
    <name type="scientific">Parvimonas micra</name>
    <dbReference type="NCBI Taxonomy" id="33033"/>
    <lineage>
        <taxon>Bacteria</taxon>
        <taxon>Bacillati</taxon>
        <taxon>Bacillota</taxon>
        <taxon>Tissierellia</taxon>
        <taxon>Tissierellales</taxon>
        <taxon>Peptoniphilaceae</taxon>
        <taxon>Parvimonas</taxon>
    </lineage>
</organism>
<dbReference type="EMBL" id="JABZRE010000008">
    <property type="protein sequence ID" value="MBF1306831.1"/>
    <property type="molecule type" value="Genomic_DNA"/>
</dbReference>
<evidence type="ECO:0000313" key="3">
    <source>
        <dbReference type="Proteomes" id="UP000758611"/>
    </source>
</evidence>
<accession>A0A930H3H6</accession>
<proteinExistence type="predicted"/>
<reference evidence="2" key="1">
    <citation type="submission" date="2020-04" db="EMBL/GenBank/DDBJ databases">
        <title>Deep metagenomics examines the oral microbiome during advanced dental caries in children, revealing novel taxa and co-occurrences with host molecules.</title>
        <authorList>
            <person name="Baker J.L."/>
            <person name="Morton J.T."/>
            <person name="Dinis M."/>
            <person name="Alvarez R."/>
            <person name="Tran N.C."/>
            <person name="Knight R."/>
            <person name="Edlund A."/>
        </authorList>
    </citation>
    <scope>NUCLEOTIDE SEQUENCE</scope>
    <source>
        <strain evidence="2">JCVI_23_bin.11</strain>
    </source>
</reference>
<dbReference type="AlphaFoldDB" id="A0A930H3H6"/>
<keyword evidence="1" id="KW-1133">Transmembrane helix</keyword>
<feature type="transmembrane region" description="Helical" evidence="1">
    <location>
        <begin position="7"/>
        <end position="25"/>
    </location>
</feature>
<name>A0A930H3H6_9FIRM</name>
<feature type="transmembrane region" description="Helical" evidence="1">
    <location>
        <begin position="37"/>
        <end position="53"/>
    </location>
</feature>